<dbReference type="NCBIfam" id="TIGR00148">
    <property type="entry name" value="UbiD family decarboxylase"/>
    <property type="match status" value="1"/>
</dbReference>
<reference evidence="5" key="1">
    <citation type="submission" date="2018-05" db="EMBL/GenBank/DDBJ databases">
        <authorList>
            <person name="Lanie J.A."/>
            <person name="Ng W.-L."/>
            <person name="Kazmierczak K.M."/>
            <person name="Andrzejewski T.M."/>
            <person name="Davidsen T.M."/>
            <person name="Wayne K.J."/>
            <person name="Tettelin H."/>
            <person name="Glass J.I."/>
            <person name="Rusch D."/>
            <person name="Podicherti R."/>
            <person name="Tsui H.-C.T."/>
            <person name="Winkler M.E."/>
        </authorList>
    </citation>
    <scope>NUCLEOTIDE SEQUENCE</scope>
</reference>
<feature type="domain" description="3-octaprenyl-4-hydroxybenzoate carboxy-lyase-like Rift-related" evidence="2">
    <location>
        <begin position="103"/>
        <end position="296"/>
    </location>
</feature>
<dbReference type="Gene3D" id="3.40.1670.10">
    <property type="entry name" value="UbiD C-terminal domain-like"/>
    <property type="match status" value="1"/>
</dbReference>
<accession>A0A381R5Y4</accession>
<dbReference type="InterPro" id="IPR049381">
    <property type="entry name" value="UbiD-like_C"/>
</dbReference>
<evidence type="ECO:0000313" key="5">
    <source>
        <dbReference type="EMBL" id="SUZ87155.1"/>
    </source>
</evidence>
<evidence type="ECO:0000259" key="2">
    <source>
        <dbReference type="Pfam" id="PF01977"/>
    </source>
</evidence>
<comment type="similarity">
    <text evidence="1">Belongs to the UbiD family.</text>
</comment>
<dbReference type="AlphaFoldDB" id="A0A381R5Y4"/>
<organism evidence="5">
    <name type="scientific">marine metagenome</name>
    <dbReference type="NCBI Taxonomy" id="408172"/>
    <lineage>
        <taxon>unclassified sequences</taxon>
        <taxon>metagenomes</taxon>
        <taxon>ecological metagenomes</taxon>
    </lineage>
</organism>
<dbReference type="EMBL" id="UINC01001712">
    <property type="protein sequence ID" value="SUZ87155.1"/>
    <property type="molecule type" value="Genomic_DNA"/>
</dbReference>
<dbReference type="InterPro" id="IPR048304">
    <property type="entry name" value="UbiD_Rift_dom"/>
</dbReference>
<evidence type="ECO:0000259" key="4">
    <source>
        <dbReference type="Pfam" id="PF20696"/>
    </source>
</evidence>
<protein>
    <recommendedName>
        <fullName evidence="6">UbiD family decarboxylase</fullName>
    </recommendedName>
</protein>
<dbReference type="SUPFAM" id="SSF50475">
    <property type="entry name" value="FMN-binding split barrel"/>
    <property type="match status" value="1"/>
</dbReference>
<dbReference type="GO" id="GO:0005737">
    <property type="term" value="C:cytoplasm"/>
    <property type="evidence" value="ECO:0007669"/>
    <property type="project" value="TreeGrafter"/>
</dbReference>
<evidence type="ECO:0008006" key="6">
    <source>
        <dbReference type="Google" id="ProtNLM"/>
    </source>
</evidence>
<gene>
    <name evidence="5" type="ORF">METZ01_LOCUS40009</name>
</gene>
<dbReference type="PANTHER" id="PTHR30108">
    <property type="entry name" value="3-OCTAPRENYL-4-HYDROXYBENZOATE CARBOXY-LYASE-RELATED"/>
    <property type="match status" value="1"/>
</dbReference>
<name>A0A381R5Y4_9ZZZZ</name>
<sequence length="464" mass="52011">MRRDFRQIIDFLEKEGELVRIKKKISPNKEMAALMWQLEQQNKAFIFENVENSDMPAVGGLFTSYSRLGLVFNEKADGDFTRDDIGKIIQDATQQPTETIEISNGPVNEVVLSEDEVNLEQLPIPTFFELDSGAFITAAVGIFRKPEGHLNVGFYRTNVVDKNHVLINASGLSDLRKSYDWHRENKKKMAVAMVIGVPPWLLMAAAAKSPNEISELEVAGSIAGSGLEMIQCQHSDLLVPAEAEMVIETEVDLNNMLPNTLGEFGDQYGTEEAPLATVKTITKRKDAMFYTLMAGRAKEHSTLGHLAVYGLVKAVMHKIKANNSSITAIKIHNDTKIGPLMHVVVAIKKESDEQPEKIIKEIFNTDMGWNNLSWIAKRVIIVDEDIDITNMDDVEWATWTRVGRAEKIHLYSNFITWEIDRAALPDNTSLRVGIDATKDLDQVDNLVRPVITGIDDVDLKDYLD</sequence>
<dbReference type="PANTHER" id="PTHR30108:SF21">
    <property type="entry name" value="4-HYDROXYBENZOATE DECARBOXYLASE"/>
    <property type="match status" value="1"/>
</dbReference>
<dbReference type="SUPFAM" id="SSF143968">
    <property type="entry name" value="UbiD C-terminal domain-like"/>
    <property type="match status" value="1"/>
</dbReference>
<dbReference type="Pfam" id="PF20695">
    <property type="entry name" value="UbiD_N"/>
    <property type="match status" value="1"/>
</dbReference>
<evidence type="ECO:0000259" key="3">
    <source>
        <dbReference type="Pfam" id="PF20695"/>
    </source>
</evidence>
<dbReference type="Pfam" id="PF01977">
    <property type="entry name" value="UbiD"/>
    <property type="match status" value="1"/>
</dbReference>
<proteinExistence type="inferred from homology"/>
<dbReference type="InterPro" id="IPR049383">
    <property type="entry name" value="UbiD-like_N"/>
</dbReference>
<feature type="domain" description="3-octaprenyl-4-hydroxybenzoate carboxy-lyase-like N-terminal" evidence="3">
    <location>
        <begin position="9"/>
        <end position="77"/>
    </location>
</feature>
<feature type="domain" description="3-octaprenyl-4-hydroxybenzoate carboxy-lyase-like C-terminal" evidence="4">
    <location>
        <begin position="342"/>
        <end position="436"/>
    </location>
</feature>
<evidence type="ECO:0000256" key="1">
    <source>
        <dbReference type="ARBA" id="ARBA00010021"/>
    </source>
</evidence>
<dbReference type="InterPro" id="IPR002830">
    <property type="entry name" value="UbiD"/>
</dbReference>
<dbReference type="Pfam" id="PF20696">
    <property type="entry name" value="UbiD_C"/>
    <property type="match status" value="1"/>
</dbReference>
<dbReference type="GO" id="GO:0016831">
    <property type="term" value="F:carboxy-lyase activity"/>
    <property type="evidence" value="ECO:0007669"/>
    <property type="project" value="InterPro"/>
</dbReference>